<dbReference type="Proteomes" id="UP001324115">
    <property type="component" value="Unassembled WGS sequence"/>
</dbReference>
<comment type="caution">
    <text evidence="1">The sequence shown here is derived from an EMBL/GenBank/DDBJ whole genome shotgun (WGS) entry which is preliminary data.</text>
</comment>
<accession>A0AAN7EMN2</accession>
<sequence>MNENVEQRPPKINLKQMDWKIKRAEIRQSVRWRNCLCLPTTHVRSFRCRHHWNSILLHGGSIGSNLFALTAK</sequence>
<protein>
    <submittedName>
        <fullName evidence="1">Uncharacterized protein</fullName>
    </submittedName>
</protein>
<keyword evidence="2" id="KW-1185">Reference proteome</keyword>
<evidence type="ECO:0000313" key="1">
    <source>
        <dbReference type="EMBL" id="KAK4575635.1"/>
    </source>
</evidence>
<dbReference type="EMBL" id="JAXUIC010000008">
    <property type="protein sequence ID" value="KAK4575635.1"/>
    <property type="molecule type" value="Genomic_DNA"/>
</dbReference>
<dbReference type="AlphaFoldDB" id="A0AAN7EMN2"/>
<gene>
    <name evidence="1" type="ORF">RGQ29_026554</name>
</gene>
<reference evidence="1 2" key="1">
    <citation type="journal article" date="2023" name="G3 (Bethesda)">
        <title>A haplotype-resolved chromosome-scale genome for Quercus rubra L. provides insights into the genetics of adaptive traits for red oak species.</title>
        <authorList>
            <person name="Kapoor B."/>
            <person name="Jenkins J."/>
            <person name="Schmutz J."/>
            <person name="Zhebentyayeva T."/>
            <person name="Kuelheim C."/>
            <person name="Coggeshall M."/>
            <person name="Heim C."/>
            <person name="Lasky J.R."/>
            <person name="Leites L."/>
            <person name="Islam-Faridi N."/>
            <person name="Romero-Severson J."/>
            <person name="DeLeo V.L."/>
            <person name="Lucas S.M."/>
            <person name="Lazic D."/>
            <person name="Gailing O."/>
            <person name="Carlson J."/>
            <person name="Staton M."/>
        </authorList>
    </citation>
    <scope>NUCLEOTIDE SEQUENCE [LARGE SCALE GENOMIC DNA]</scope>
    <source>
        <strain evidence="1">Pseudo-F2</strain>
    </source>
</reference>
<name>A0AAN7EMN2_QUERU</name>
<proteinExistence type="predicted"/>
<evidence type="ECO:0000313" key="2">
    <source>
        <dbReference type="Proteomes" id="UP001324115"/>
    </source>
</evidence>
<organism evidence="1 2">
    <name type="scientific">Quercus rubra</name>
    <name type="common">Northern red oak</name>
    <name type="synonym">Quercus borealis</name>
    <dbReference type="NCBI Taxonomy" id="3512"/>
    <lineage>
        <taxon>Eukaryota</taxon>
        <taxon>Viridiplantae</taxon>
        <taxon>Streptophyta</taxon>
        <taxon>Embryophyta</taxon>
        <taxon>Tracheophyta</taxon>
        <taxon>Spermatophyta</taxon>
        <taxon>Magnoliopsida</taxon>
        <taxon>eudicotyledons</taxon>
        <taxon>Gunneridae</taxon>
        <taxon>Pentapetalae</taxon>
        <taxon>rosids</taxon>
        <taxon>fabids</taxon>
        <taxon>Fagales</taxon>
        <taxon>Fagaceae</taxon>
        <taxon>Quercus</taxon>
    </lineage>
</organism>